<accession>A0A1I1Y2L1</accession>
<evidence type="ECO:0000313" key="6">
    <source>
        <dbReference type="EMBL" id="SFE13945.1"/>
    </source>
</evidence>
<proteinExistence type="inferred from homology"/>
<evidence type="ECO:0000256" key="5">
    <source>
        <dbReference type="SAM" id="SignalP"/>
    </source>
</evidence>
<dbReference type="SUPFAM" id="SSF53850">
    <property type="entry name" value="Periplasmic binding protein-like II"/>
    <property type="match status" value="1"/>
</dbReference>
<evidence type="ECO:0000313" key="7">
    <source>
        <dbReference type="Proteomes" id="UP000198716"/>
    </source>
</evidence>
<feature type="signal peptide" evidence="5">
    <location>
        <begin position="1"/>
        <end position="27"/>
    </location>
</feature>
<evidence type="ECO:0000256" key="4">
    <source>
        <dbReference type="PIRSR" id="PIRSR004846-1"/>
    </source>
</evidence>
<dbReference type="PANTHER" id="PTHR30632">
    <property type="entry name" value="MOLYBDATE-BINDING PERIPLASMIC PROTEIN"/>
    <property type="match status" value="1"/>
</dbReference>
<dbReference type="NCBIfam" id="TIGR01256">
    <property type="entry name" value="modA"/>
    <property type="match status" value="1"/>
</dbReference>
<evidence type="ECO:0000256" key="3">
    <source>
        <dbReference type="ARBA" id="ARBA00022729"/>
    </source>
</evidence>
<dbReference type="Proteomes" id="UP000198716">
    <property type="component" value="Unassembled WGS sequence"/>
</dbReference>
<dbReference type="PANTHER" id="PTHR30632:SF0">
    <property type="entry name" value="SULFATE-BINDING PROTEIN"/>
    <property type="match status" value="1"/>
</dbReference>
<feature type="binding site" evidence="4">
    <location>
        <position position="190"/>
    </location>
    <ligand>
        <name>molybdate</name>
        <dbReference type="ChEBI" id="CHEBI:36264"/>
    </ligand>
</feature>
<dbReference type="PROSITE" id="PS51257">
    <property type="entry name" value="PROKAR_LIPOPROTEIN"/>
    <property type="match status" value="1"/>
</dbReference>
<evidence type="ECO:0000256" key="1">
    <source>
        <dbReference type="ARBA" id="ARBA00009175"/>
    </source>
</evidence>
<dbReference type="InterPro" id="IPR050682">
    <property type="entry name" value="ModA/WtpA"/>
</dbReference>
<keyword evidence="4" id="KW-0500">Molybdenum</keyword>
<evidence type="ECO:0000256" key="2">
    <source>
        <dbReference type="ARBA" id="ARBA00022723"/>
    </source>
</evidence>
<dbReference type="RefSeq" id="WP_092927648.1">
    <property type="nucleotide sequence ID" value="NZ_FOMZ01000008.1"/>
</dbReference>
<name>A0A1I1Y2L1_9ACTN</name>
<dbReference type="AlphaFoldDB" id="A0A1I1Y2L1"/>
<organism evidence="6 7">
    <name type="scientific">Actinopolyspora alba</name>
    <dbReference type="NCBI Taxonomy" id="673379"/>
    <lineage>
        <taxon>Bacteria</taxon>
        <taxon>Bacillati</taxon>
        <taxon>Actinomycetota</taxon>
        <taxon>Actinomycetes</taxon>
        <taxon>Actinopolysporales</taxon>
        <taxon>Actinopolysporaceae</taxon>
        <taxon>Actinopolyspora</taxon>
        <taxon>Actinopolyspora alba group</taxon>
    </lineage>
</organism>
<keyword evidence="2 4" id="KW-0479">Metal-binding</keyword>
<dbReference type="EMBL" id="FOMZ01000008">
    <property type="protein sequence ID" value="SFE13945.1"/>
    <property type="molecule type" value="Genomic_DNA"/>
</dbReference>
<gene>
    <name evidence="6" type="ORF">SAMN04487819_108134</name>
</gene>
<feature type="binding site" evidence="4">
    <location>
        <position position="69"/>
    </location>
    <ligand>
        <name>molybdate</name>
        <dbReference type="ChEBI" id="CHEBI:36264"/>
    </ligand>
</feature>
<sequence length="254" mass="26631">MNRTPRGTAPTAVLVVLLSLLSGCGAASSDRNTLTVLAAASLTEPFRDIGDEFSKREPDVDIRFNFQGSSLLAEQIRQGSGGDVFASANTDMMAKVRRADALAGEPQTFATNQLTIVVPPGNPAGVESLADLTDPDTSLVVCAPRVPCGSATERVESASGVRLNPVSEESDVKDVLHKVVAGEADAGLVYVTDAGSAGDEVEAIDFPTSDEVINEYPIARLAAAEHPELAGRFVEFVRGERGQRILGEYGFGAP</sequence>
<protein>
    <submittedName>
        <fullName evidence="6">Molybdate transport system substrate-binding protein</fullName>
    </submittedName>
</protein>
<keyword evidence="3 5" id="KW-0732">Signal</keyword>
<feature type="chain" id="PRO_5039141971" evidence="5">
    <location>
        <begin position="28"/>
        <end position="254"/>
    </location>
</feature>
<reference evidence="7" key="1">
    <citation type="submission" date="2016-10" db="EMBL/GenBank/DDBJ databases">
        <authorList>
            <person name="Varghese N."/>
            <person name="Submissions S."/>
        </authorList>
    </citation>
    <scope>NUCLEOTIDE SEQUENCE [LARGE SCALE GENOMIC DNA]</scope>
    <source>
        <strain evidence="7">DSM 45004</strain>
    </source>
</reference>
<feature type="binding site" evidence="4">
    <location>
        <position position="41"/>
    </location>
    <ligand>
        <name>molybdate</name>
        <dbReference type="ChEBI" id="CHEBI:36264"/>
    </ligand>
</feature>
<keyword evidence="7" id="KW-1185">Reference proteome</keyword>
<dbReference type="Pfam" id="PF13531">
    <property type="entry name" value="SBP_bac_11"/>
    <property type="match status" value="1"/>
</dbReference>
<feature type="binding site" evidence="4">
    <location>
        <position position="172"/>
    </location>
    <ligand>
        <name>molybdate</name>
        <dbReference type="ChEBI" id="CHEBI:36264"/>
    </ligand>
</feature>
<dbReference type="GO" id="GO:0015689">
    <property type="term" value="P:molybdate ion transport"/>
    <property type="evidence" value="ECO:0007669"/>
    <property type="project" value="InterPro"/>
</dbReference>
<dbReference type="PIRSF" id="PIRSF004846">
    <property type="entry name" value="ModA"/>
    <property type="match status" value="1"/>
</dbReference>
<comment type="similarity">
    <text evidence="1">Belongs to the bacterial solute-binding protein ModA family.</text>
</comment>
<dbReference type="InterPro" id="IPR005950">
    <property type="entry name" value="ModA"/>
</dbReference>
<dbReference type="Gene3D" id="3.40.190.10">
    <property type="entry name" value="Periplasmic binding protein-like II"/>
    <property type="match status" value="2"/>
</dbReference>
<dbReference type="CDD" id="cd13538">
    <property type="entry name" value="PBP2_ModA_like_1"/>
    <property type="match status" value="1"/>
</dbReference>
<dbReference type="GO" id="GO:0030973">
    <property type="term" value="F:molybdate ion binding"/>
    <property type="evidence" value="ECO:0007669"/>
    <property type="project" value="TreeGrafter"/>
</dbReference>
<dbReference type="GO" id="GO:0046872">
    <property type="term" value="F:metal ion binding"/>
    <property type="evidence" value="ECO:0007669"/>
    <property type="project" value="UniProtKB-KW"/>
</dbReference>